<organism evidence="2 3">
    <name type="scientific">Babjeviella inositovora NRRL Y-12698</name>
    <dbReference type="NCBI Taxonomy" id="984486"/>
    <lineage>
        <taxon>Eukaryota</taxon>
        <taxon>Fungi</taxon>
        <taxon>Dikarya</taxon>
        <taxon>Ascomycota</taxon>
        <taxon>Saccharomycotina</taxon>
        <taxon>Pichiomycetes</taxon>
        <taxon>Serinales incertae sedis</taxon>
        <taxon>Babjeviella</taxon>
    </lineage>
</organism>
<gene>
    <name evidence="2" type="ORF">BABINDRAFT_86414</name>
</gene>
<dbReference type="OrthoDB" id="4089169at2759"/>
<evidence type="ECO:0000313" key="3">
    <source>
        <dbReference type="Proteomes" id="UP000094336"/>
    </source>
</evidence>
<proteinExistence type="predicted"/>
<dbReference type="PANTHER" id="PTHR13268:SF0">
    <property type="entry name" value="BCAS3 MICROTUBULE ASSOCIATED CELL MIGRATION FACTOR"/>
    <property type="match status" value="1"/>
</dbReference>
<evidence type="ECO:0000256" key="1">
    <source>
        <dbReference type="SAM" id="MobiDB-lite"/>
    </source>
</evidence>
<dbReference type="SUPFAM" id="SSF69322">
    <property type="entry name" value="Tricorn protease domain 2"/>
    <property type="match status" value="1"/>
</dbReference>
<dbReference type="GO" id="GO:0006914">
    <property type="term" value="P:autophagy"/>
    <property type="evidence" value="ECO:0007669"/>
    <property type="project" value="InterPro"/>
</dbReference>
<reference evidence="3" key="1">
    <citation type="submission" date="2016-05" db="EMBL/GenBank/DDBJ databases">
        <title>Comparative genomics of biotechnologically important yeasts.</title>
        <authorList>
            <consortium name="DOE Joint Genome Institute"/>
            <person name="Riley R."/>
            <person name="Haridas S."/>
            <person name="Wolfe K.H."/>
            <person name="Lopes M.R."/>
            <person name="Hittinger C.T."/>
            <person name="Goker M."/>
            <person name="Salamov A."/>
            <person name="Wisecaver J."/>
            <person name="Long T.M."/>
            <person name="Aerts A.L."/>
            <person name="Barry K."/>
            <person name="Choi C."/>
            <person name="Clum A."/>
            <person name="Coughlan A.Y."/>
            <person name="Deshpande S."/>
            <person name="Douglass A.P."/>
            <person name="Hanson S.J."/>
            <person name="Klenk H.-P."/>
            <person name="Labutti K."/>
            <person name="Lapidus A."/>
            <person name="Lindquist E."/>
            <person name="Lipzen A."/>
            <person name="Meier-Kolthoff J.P."/>
            <person name="Ohm R.A."/>
            <person name="Otillar R.P."/>
            <person name="Pangilinan J."/>
            <person name="Peng Y."/>
            <person name="Rokas A."/>
            <person name="Rosa C.A."/>
            <person name="Scheuner C."/>
            <person name="Sibirny A.A."/>
            <person name="Slot J.C."/>
            <person name="Stielow J.B."/>
            <person name="Sun H."/>
            <person name="Kurtzman C.P."/>
            <person name="Blackwell M."/>
            <person name="Grigoriev I.V."/>
            <person name="Jeffries T.W."/>
        </authorList>
    </citation>
    <scope>NUCLEOTIDE SEQUENCE [LARGE SCALE GENOMIC DNA]</scope>
    <source>
        <strain evidence="3">NRRL Y-12698</strain>
    </source>
</reference>
<sequence>MNPAETTRIFRTPVTPRKGDKLGKAATWTKVKVTASSVAASAVARYQHKKASLLLSPTEPVDDDLATPPNLVLSDEEETSGSASPSSPSSSPPRPDFLKAKPFAGDVMEQDSEYPFIEFGTAGEVFVAYQNAIQVWDWFPATAASAGGTLYLAASHRMRETGTIVSITPLQGKPFVLLVQVTMGKHILVNVTTIGGSTTQLLRETASAPYHIFSHSKSHFVVVDANGKMHVYDRKSLQKVGFGLPNQAKLDPCSFANGNPLCSLAGKWLAYCPGKASEDTKRNVTPVKLPPPGPLLNRVISSISAATIDGVFKVSEASSRKIGDYFSRDQQEKSSASPSSTHKYLKDTLTKLFSKETPEKAHKRVVVVDLSNGRTLGVLRPPGGDLSYLSLSPYDAHLVTANKRGDALLYWDLSKLPSEFSFLGKYIRGKTASIIDSVCWGGGGGSFGITTRASGSIHWFSTNLSEPPDDHSWILSSFGVTRMCLGPRIATLSSGDYKAKHVDAVELLHHQRSLQGCLLAVLDGVIKVVSPTDGSCSWQYALPEASGMVAEASQSEGEKEDLEPYYTNPLAQAEIETCLPYPNLFNNRKVQFSIYDFQKNLGAMDSGMLSMELLVDGSETSRRTGRGDSYRFIANYSRDGGDFGKGFAVQPLRFGKHVGDPQFFSEAETNEEKGIAEIKRAMEDLLFEPEMKPEMEPEMELLDLQKLDLEHFIDEL</sequence>
<dbReference type="EMBL" id="KV454435">
    <property type="protein sequence ID" value="ODQ78561.1"/>
    <property type="molecule type" value="Genomic_DNA"/>
</dbReference>
<evidence type="ECO:0000313" key="2">
    <source>
        <dbReference type="EMBL" id="ODQ78561.1"/>
    </source>
</evidence>
<protein>
    <submittedName>
        <fullName evidence="2">Uncharacterized protein</fullName>
    </submittedName>
</protein>
<dbReference type="PANTHER" id="PTHR13268">
    <property type="entry name" value="BREAST CARCINOMA AMPLIFIED SEQUENCE 3"/>
    <property type="match status" value="1"/>
</dbReference>
<dbReference type="GeneID" id="30150689"/>
<dbReference type="GO" id="GO:0005737">
    <property type="term" value="C:cytoplasm"/>
    <property type="evidence" value="ECO:0007669"/>
    <property type="project" value="TreeGrafter"/>
</dbReference>
<dbReference type="Proteomes" id="UP000094336">
    <property type="component" value="Unassembled WGS sequence"/>
</dbReference>
<dbReference type="STRING" id="984486.A0A1E3QLJ6"/>
<dbReference type="GO" id="GO:0042594">
    <property type="term" value="P:response to starvation"/>
    <property type="evidence" value="ECO:0007669"/>
    <property type="project" value="TreeGrafter"/>
</dbReference>
<keyword evidence="3" id="KW-1185">Reference proteome</keyword>
<dbReference type="RefSeq" id="XP_018983889.1">
    <property type="nucleotide sequence ID" value="XM_019132836.1"/>
</dbReference>
<dbReference type="AlphaFoldDB" id="A0A1E3QLJ6"/>
<feature type="region of interest" description="Disordered" evidence="1">
    <location>
        <begin position="57"/>
        <end position="100"/>
    </location>
</feature>
<dbReference type="InterPro" id="IPR045142">
    <property type="entry name" value="BCAS3-like"/>
</dbReference>
<accession>A0A1E3QLJ6</accession>
<feature type="compositionally biased region" description="Low complexity" evidence="1">
    <location>
        <begin position="80"/>
        <end position="89"/>
    </location>
</feature>
<feature type="region of interest" description="Disordered" evidence="1">
    <location>
        <begin position="1"/>
        <end position="21"/>
    </location>
</feature>
<name>A0A1E3QLJ6_9ASCO</name>